<evidence type="ECO:0000313" key="1">
    <source>
        <dbReference type="EMBL" id="CDL81162.1"/>
    </source>
</evidence>
<accession>W1IRP9</accession>
<protein>
    <submittedName>
        <fullName evidence="1">Uncharacterized protein</fullName>
    </submittedName>
</protein>
<reference evidence="1" key="1">
    <citation type="submission" date="2013-11" db="EMBL/GenBank/DDBJ databases">
        <title>Draft genome sequence and annotation of the entomopathogenic bacteria, Xenorhabdus cabanillasi strain JM26 and Xenorhabdus szentirmai strain DSM 16338.</title>
        <authorList>
            <person name="Gualtieri M."/>
            <person name="Ogier J.C."/>
            <person name="Pages S."/>
            <person name="Givaudan A."/>
            <person name="Gaudriault S."/>
        </authorList>
    </citation>
    <scope>NUCLEOTIDE SEQUENCE [LARGE SCALE GENOMIC DNA]</scope>
    <source>
        <strain evidence="1">DSM 16338</strain>
    </source>
</reference>
<dbReference type="EMBL" id="CBXF010000013">
    <property type="protein sequence ID" value="CDL81162.1"/>
    <property type="molecule type" value="Genomic_DNA"/>
</dbReference>
<evidence type="ECO:0000313" key="2">
    <source>
        <dbReference type="Proteomes" id="UP000019202"/>
    </source>
</evidence>
<dbReference type="STRING" id="1427518.XSR1_110045"/>
<dbReference type="Proteomes" id="UP000019202">
    <property type="component" value="Unassembled WGS sequence"/>
</dbReference>
<comment type="caution">
    <text evidence="1">The sequence shown here is derived from an EMBL/GenBank/DDBJ whole genome shotgun (WGS) entry which is preliminary data.</text>
</comment>
<organism evidence="1 2">
    <name type="scientific">Xenorhabdus szentirmaii DSM 16338</name>
    <dbReference type="NCBI Taxonomy" id="1427518"/>
    <lineage>
        <taxon>Bacteria</taxon>
        <taxon>Pseudomonadati</taxon>
        <taxon>Pseudomonadota</taxon>
        <taxon>Gammaproteobacteria</taxon>
        <taxon>Enterobacterales</taxon>
        <taxon>Morganellaceae</taxon>
        <taxon>Xenorhabdus</taxon>
    </lineage>
</organism>
<dbReference type="AlphaFoldDB" id="W1IRP9"/>
<keyword evidence="2" id="KW-1185">Reference proteome</keyword>
<name>W1IRP9_9GAMM</name>
<proteinExistence type="predicted"/>
<sequence length="52" mass="5960">MNIHKDRIPRYSANNKGYGYVSMSILAKVGKEKTIPCSDAYFIIYGIYAIWV</sequence>
<gene>
    <name evidence="1" type="ORF">XSR1_110045</name>
</gene>